<comment type="caution">
    <text evidence="2">The sequence shown here is derived from an EMBL/GenBank/DDBJ whole genome shotgun (WGS) entry which is preliminary data.</text>
</comment>
<evidence type="ECO:0000313" key="2">
    <source>
        <dbReference type="EMBL" id="KAL0323018.1"/>
    </source>
</evidence>
<proteinExistence type="predicted"/>
<dbReference type="PANTHER" id="PTHR33872:SF7">
    <property type="entry name" value="OSJNBA0084K11.10-LIKE PROTEIN"/>
    <property type="match status" value="1"/>
</dbReference>
<accession>A0AAW2LXI4</accession>
<name>A0AAW2LXI4_9LAMI</name>
<dbReference type="AlphaFoldDB" id="A0AAW2LXI4"/>
<evidence type="ECO:0000256" key="1">
    <source>
        <dbReference type="SAM" id="MobiDB-lite"/>
    </source>
</evidence>
<dbReference type="EMBL" id="JACGWK010000012">
    <property type="protein sequence ID" value="KAL0323018.1"/>
    <property type="molecule type" value="Genomic_DNA"/>
</dbReference>
<feature type="region of interest" description="Disordered" evidence="1">
    <location>
        <begin position="60"/>
        <end position="82"/>
    </location>
</feature>
<sequence length="82" mass="9686">MAAASVVVKSVTNQEIARYWKIRRMVEEDHLYAAVKAAARLRARNLSDEDYRQFEEYLKEDDQSNDTEKYENKEISVGIKDW</sequence>
<reference evidence="2" key="1">
    <citation type="submission" date="2020-06" db="EMBL/GenBank/DDBJ databases">
        <authorList>
            <person name="Li T."/>
            <person name="Hu X."/>
            <person name="Zhang T."/>
            <person name="Song X."/>
            <person name="Zhang H."/>
            <person name="Dai N."/>
            <person name="Sheng W."/>
            <person name="Hou X."/>
            <person name="Wei L."/>
        </authorList>
    </citation>
    <scope>NUCLEOTIDE SEQUENCE</scope>
    <source>
        <strain evidence="2">G01</strain>
        <tissue evidence="2">Leaf</tissue>
    </source>
</reference>
<reference evidence="2" key="2">
    <citation type="journal article" date="2024" name="Plant">
        <title>Genomic evolution and insights into agronomic trait innovations of Sesamum species.</title>
        <authorList>
            <person name="Miao H."/>
            <person name="Wang L."/>
            <person name="Qu L."/>
            <person name="Liu H."/>
            <person name="Sun Y."/>
            <person name="Le M."/>
            <person name="Wang Q."/>
            <person name="Wei S."/>
            <person name="Zheng Y."/>
            <person name="Lin W."/>
            <person name="Duan Y."/>
            <person name="Cao H."/>
            <person name="Xiong S."/>
            <person name="Wang X."/>
            <person name="Wei L."/>
            <person name="Li C."/>
            <person name="Ma Q."/>
            <person name="Ju M."/>
            <person name="Zhao R."/>
            <person name="Li G."/>
            <person name="Mu C."/>
            <person name="Tian Q."/>
            <person name="Mei H."/>
            <person name="Zhang T."/>
            <person name="Gao T."/>
            <person name="Zhang H."/>
        </authorList>
    </citation>
    <scope>NUCLEOTIDE SEQUENCE</scope>
    <source>
        <strain evidence="2">G01</strain>
    </source>
</reference>
<protein>
    <submittedName>
        <fullName evidence="2">Uncharacterized protein</fullName>
    </submittedName>
</protein>
<dbReference type="PANTHER" id="PTHR33872">
    <property type="entry name" value="DNA POLYMERASE EPSILON CATALYTIC SUBUNIT A"/>
    <property type="match status" value="1"/>
</dbReference>
<organism evidence="2">
    <name type="scientific">Sesamum angustifolium</name>
    <dbReference type="NCBI Taxonomy" id="2727405"/>
    <lineage>
        <taxon>Eukaryota</taxon>
        <taxon>Viridiplantae</taxon>
        <taxon>Streptophyta</taxon>
        <taxon>Embryophyta</taxon>
        <taxon>Tracheophyta</taxon>
        <taxon>Spermatophyta</taxon>
        <taxon>Magnoliopsida</taxon>
        <taxon>eudicotyledons</taxon>
        <taxon>Gunneridae</taxon>
        <taxon>Pentapetalae</taxon>
        <taxon>asterids</taxon>
        <taxon>lamiids</taxon>
        <taxon>Lamiales</taxon>
        <taxon>Pedaliaceae</taxon>
        <taxon>Sesamum</taxon>
    </lineage>
</organism>
<gene>
    <name evidence="2" type="ORF">Sangu_1921100</name>
</gene>